<dbReference type="InterPro" id="IPR050226">
    <property type="entry name" value="NagZ_Beta-hexosaminidase"/>
</dbReference>
<dbReference type="AlphaFoldDB" id="Q2ND33"/>
<protein>
    <recommendedName>
        <fullName evidence="3">beta-N-acetylhexosaminidase</fullName>
        <ecNumber evidence="3">3.2.1.52</ecNumber>
    </recommendedName>
</protein>
<dbReference type="Proteomes" id="UP000008808">
    <property type="component" value="Chromosome"/>
</dbReference>
<dbReference type="EC" id="3.2.1.52" evidence="3"/>
<comment type="catalytic activity">
    <reaction evidence="1">
        <text>Hydrolysis of terminal non-reducing N-acetyl-D-hexosamine residues in N-acetyl-beta-D-hexosaminides.</text>
        <dbReference type="EC" id="3.2.1.52"/>
    </reaction>
</comment>
<comment type="similarity">
    <text evidence="2">Belongs to the glycosyl hydrolase 3 family.</text>
</comment>
<dbReference type="CAZy" id="GH3">
    <property type="family name" value="Glycoside Hydrolase Family 3"/>
</dbReference>
<dbReference type="HOGENOM" id="CLU_008392_0_0_5"/>
<gene>
    <name evidence="7" type="ordered locus">ELI_01580</name>
</gene>
<dbReference type="GO" id="GO:0004563">
    <property type="term" value="F:beta-N-acetylhexosaminidase activity"/>
    <property type="evidence" value="ECO:0007669"/>
    <property type="project" value="UniProtKB-EC"/>
</dbReference>
<dbReference type="PROSITE" id="PS00775">
    <property type="entry name" value="GLYCOSYL_HYDROL_F3"/>
    <property type="match status" value="1"/>
</dbReference>
<evidence type="ECO:0000259" key="6">
    <source>
        <dbReference type="Pfam" id="PF00933"/>
    </source>
</evidence>
<evidence type="ECO:0000313" key="7">
    <source>
        <dbReference type="EMBL" id="ABC62408.1"/>
    </source>
</evidence>
<dbReference type="InterPro" id="IPR001764">
    <property type="entry name" value="Glyco_hydro_3_N"/>
</dbReference>
<dbReference type="PANTHER" id="PTHR30480:SF13">
    <property type="entry name" value="BETA-HEXOSAMINIDASE"/>
    <property type="match status" value="1"/>
</dbReference>
<dbReference type="PANTHER" id="PTHR30480">
    <property type="entry name" value="BETA-HEXOSAMINIDASE-RELATED"/>
    <property type="match status" value="1"/>
</dbReference>
<dbReference type="STRING" id="314225.ELI_01580"/>
<sequence>MWQAGFLANLEGSMTPAIFGMSGLTLSPEERAFFRDADPAGYILFGRNIEDRRQVRALTDELRAIHGREDLFICIDQEGGRVARMRPPEWTGFPAGEAFDRLYRIAPASAIEATRVNAQVLAMELAEVGITVDCHPPLDVRQPGAHDVIGDRALGSEPMQVAALGRAILDGLAKGGVLGCIKHMPGHGRTTCDTHKDLPTVHASGEELEVDLAPFRALNQTPVGMTGHLLFPLWDEENPSTLSKTIIADIIRGRIGFDGLLLTDDIDMEALSGTIPERAERAIAAGCDVVLNCWAKMDDMQGIVERCGTMRTESTTRLDRALAARARAEEADKAALLAKRDRLLGIEGAMA</sequence>
<accession>Q2ND33</accession>
<feature type="domain" description="Glycoside hydrolase family 3 N-terminal" evidence="6">
    <location>
        <begin position="29"/>
        <end position="307"/>
    </location>
</feature>
<evidence type="ECO:0000256" key="4">
    <source>
        <dbReference type="ARBA" id="ARBA00022801"/>
    </source>
</evidence>
<keyword evidence="4 7" id="KW-0378">Hydrolase</keyword>
<dbReference type="EMBL" id="CP000157">
    <property type="protein sequence ID" value="ABC62408.1"/>
    <property type="molecule type" value="Genomic_DNA"/>
</dbReference>
<dbReference type="InterPro" id="IPR019800">
    <property type="entry name" value="Glyco_hydro_3_AS"/>
</dbReference>
<keyword evidence="8" id="KW-1185">Reference proteome</keyword>
<evidence type="ECO:0000256" key="1">
    <source>
        <dbReference type="ARBA" id="ARBA00001231"/>
    </source>
</evidence>
<dbReference type="KEGG" id="eli:ELI_01580"/>
<evidence type="ECO:0000256" key="3">
    <source>
        <dbReference type="ARBA" id="ARBA00012663"/>
    </source>
</evidence>
<dbReference type="InterPro" id="IPR017853">
    <property type="entry name" value="GH"/>
</dbReference>
<reference evidence="8" key="1">
    <citation type="journal article" date="2009" name="J. Bacteriol.">
        <title>Complete genome sequence of Erythrobacter litoralis HTCC2594.</title>
        <authorList>
            <person name="Oh H.M."/>
            <person name="Giovannoni S.J."/>
            <person name="Ferriera S."/>
            <person name="Johnson J."/>
            <person name="Cho J.C."/>
        </authorList>
    </citation>
    <scope>NUCLEOTIDE SEQUENCE [LARGE SCALE GENOMIC DNA]</scope>
    <source>
        <strain evidence="8">HTCC2594</strain>
    </source>
</reference>
<dbReference type="eggNOG" id="COG1472">
    <property type="taxonomic scope" value="Bacteria"/>
</dbReference>
<dbReference type="NCBIfam" id="NF003740">
    <property type="entry name" value="PRK05337.1"/>
    <property type="match status" value="1"/>
</dbReference>
<dbReference type="Pfam" id="PF00933">
    <property type="entry name" value="Glyco_hydro_3"/>
    <property type="match status" value="1"/>
</dbReference>
<evidence type="ECO:0000256" key="2">
    <source>
        <dbReference type="ARBA" id="ARBA00005336"/>
    </source>
</evidence>
<name>Q2ND33_ERYLH</name>
<dbReference type="GO" id="GO:0005975">
    <property type="term" value="P:carbohydrate metabolic process"/>
    <property type="evidence" value="ECO:0007669"/>
    <property type="project" value="InterPro"/>
</dbReference>
<dbReference type="SUPFAM" id="SSF51445">
    <property type="entry name" value="(Trans)glycosidases"/>
    <property type="match status" value="1"/>
</dbReference>
<evidence type="ECO:0000313" key="8">
    <source>
        <dbReference type="Proteomes" id="UP000008808"/>
    </source>
</evidence>
<organism evidence="7 8">
    <name type="scientific">Erythrobacter litoralis (strain HTCC2594)</name>
    <dbReference type="NCBI Taxonomy" id="314225"/>
    <lineage>
        <taxon>Bacteria</taxon>
        <taxon>Pseudomonadati</taxon>
        <taxon>Pseudomonadota</taxon>
        <taxon>Alphaproteobacteria</taxon>
        <taxon>Sphingomonadales</taxon>
        <taxon>Erythrobacteraceae</taxon>
        <taxon>Erythrobacter/Porphyrobacter group</taxon>
        <taxon>Erythrobacter</taxon>
    </lineage>
</organism>
<dbReference type="GO" id="GO:0009254">
    <property type="term" value="P:peptidoglycan turnover"/>
    <property type="evidence" value="ECO:0007669"/>
    <property type="project" value="TreeGrafter"/>
</dbReference>
<dbReference type="Gene3D" id="3.20.20.300">
    <property type="entry name" value="Glycoside hydrolase, family 3, N-terminal domain"/>
    <property type="match status" value="1"/>
</dbReference>
<evidence type="ECO:0000256" key="5">
    <source>
        <dbReference type="ARBA" id="ARBA00023295"/>
    </source>
</evidence>
<dbReference type="InterPro" id="IPR036962">
    <property type="entry name" value="Glyco_hydro_3_N_sf"/>
</dbReference>
<proteinExistence type="inferred from homology"/>
<keyword evidence="5" id="KW-0326">Glycosidase</keyword>